<evidence type="ECO:0000313" key="2">
    <source>
        <dbReference type="Proteomes" id="UP001529369"/>
    </source>
</evidence>
<dbReference type="RefSeq" id="WP_290316100.1">
    <property type="nucleotide sequence ID" value="NZ_JAUFPN010000074.1"/>
</dbReference>
<keyword evidence="2" id="KW-1185">Reference proteome</keyword>
<proteinExistence type="predicted"/>
<name>A0ABT8A3J4_9PROT</name>
<sequence>MTLPPEDKLLRRGGRILAAEVTPALLAAMAGGGFPRPLWEALDRAGLVRPAGEPGLAALLALVRLCARHAAPLPVAETLLGRYLLAQAGMAPPPGPLSLGPVAFGAAGDGPAPDFAGGRLSGEPARLPWARHATAAVIVVGTPAGPRTILTGRPAIAEAGLNLAGEPRDRVRLAETPVLAAGPPGQGVSVEGLVRLGALFRVAAMVGALDRLARLASLHLRQRRADGRSLLGDPGAAQAMAALTAEAAAARAAAA</sequence>
<protein>
    <recommendedName>
        <fullName evidence="3">Acyl-CoA dehydrogenase</fullName>
    </recommendedName>
</protein>
<comment type="caution">
    <text evidence="1">The sequence shown here is derived from an EMBL/GenBank/DDBJ whole genome shotgun (WGS) entry which is preliminary data.</text>
</comment>
<organism evidence="1 2">
    <name type="scientific">Paeniroseomonas aquatica</name>
    <dbReference type="NCBI Taxonomy" id="373043"/>
    <lineage>
        <taxon>Bacteria</taxon>
        <taxon>Pseudomonadati</taxon>
        <taxon>Pseudomonadota</taxon>
        <taxon>Alphaproteobacteria</taxon>
        <taxon>Acetobacterales</taxon>
        <taxon>Acetobacteraceae</taxon>
        <taxon>Paeniroseomonas</taxon>
    </lineage>
</organism>
<evidence type="ECO:0000313" key="1">
    <source>
        <dbReference type="EMBL" id="MDN3564305.1"/>
    </source>
</evidence>
<accession>A0ABT8A3J4</accession>
<feature type="non-terminal residue" evidence="1">
    <location>
        <position position="255"/>
    </location>
</feature>
<evidence type="ECO:0008006" key="3">
    <source>
        <dbReference type="Google" id="ProtNLM"/>
    </source>
</evidence>
<gene>
    <name evidence="1" type="ORF">QWZ14_07985</name>
</gene>
<reference evidence="2" key="1">
    <citation type="journal article" date="2019" name="Int. J. Syst. Evol. Microbiol.">
        <title>The Global Catalogue of Microorganisms (GCM) 10K type strain sequencing project: providing services to taxonomists for standard genome sequencing and annotation.</title>
        <authorList>
            <consortium name="The Broad Institute Genomics Platform"/>
            <consortium name="The Broad Institute Genome Sequencing Center for Infectious Disease"/>
            <person name="Wu L."/>
            <person name="Ma J."/>
        </authorList>
    </citation>
    <scope>NUCLEOTIDE SEQUENCE [LARGE SCALE GENOMIC DNA]</scope>
    <source>
        <strain evidence="2">CECT 7131</strain>
    </source>
</reference>
<dbReference type="EMBL" id="JAUFPN010000074">
    <property type="protein sequence ID" value="MDN3564305.1"/>
    <property type="molecule type" value="Genomic_DNA"/>
</dbReference>
<dbReference type="Proteomes" id="UP001529369">
    <property type="component" value="Unassembled WGS sequence"/>
</dbReference>